<dbReference type="InterPro" id="IPR019999">
    <property type="entry name" value="Anth_synth_I-like"/>
</dbReference>
<organism evidence="2 3">
    <name type="scientific">Filobacillus milosensis</name>
    <dbReference type="NCBI Taxonomy" id="94137"/>
    <lineage>
        <taxon>Bacteria</taxon>
        <taxon>Bacillati</taxon>
        <taxon>Bacillota</taxon>
        <taxon>Bacilli</taxon>
        <taxon>Bacillales</taxon>
        <taxon>Bacillaceae</taxon>
        <taxon>Filobacillus</taxon>
    </lineage>
</organism>
<proteinExistence type="predicted"/>
<dbReference type="GO" id="GO:0009396">
    <property type="term" value="P:folic acid-containing compound biosynthetic process"/>
    <property type="evidence" value="ECO:0007669"/>
    <property type="project" value="InterPro"/>
</dbReference>
<keyword evidence="2" id="KW-0032">Aminotransferase</keyword>
<dbReference type="GO" id="GO:0000162">
    <property type="term" value="P:L-tryptophan biosynthetic process"/>
    <property type="evidence" value="ECO:0007669"/>
    <property type="project" value="TreeGrafter"/>
</dbReference>
<dbReference type="NCBIfam" id="TIGR00553">
    <property type="entry name" value="pabB"/>
    <property type="match status" value="1"/>
</dbReference>
<evidence type="ECO:0000259" key="1">
    <source>
        <dbReference type="Pfam" id="PF00425"/>
    </source>
</evidence>
<dbReference type="Gene3D" id="3.20.10.10">
    <property type="entry name" value="D-amino Acid Aminotransferase, subunit A, domain 2"/>
    <property type="match status" value="1"/>
</dbReference>
<dbReference type="InterPro" id="IPR043132">
    <property type="entry name" value="BCAT-like_C"/>
</dbReference>
<name>A0A4Y8IV22_9BACI</name>
<dbReference type="Proteomes" id="UP000297975">
    <property type="component" value="Unassembled WGS sequence"/>
</dbReference>
<dbReference type="AlphaFoldDB" id="A0A4Y8IV22"/>
<comment type="caution">
    <text evidence="2">The sequence shown here is derived from an EMBL/GenBank/DDBJ whole genome shotgun (WGS) entry which is preliminary data.</text>
</comment>
<dbReference type="Pfam" id="PF01063">
    <property type="entry name" value="Aminotran_4"/>
    <property type="match status" value="1"/>
</dbReference>
<evidence type="ECO:0000313" key="3">
    <source>
        <dbReference type="Proteomes" id="UP000297975"/>
    </source>
</evidence>
<dbReference type="SUPFAM" id="SSF56752">
    <property type="entry name" value="D-aminoacid aminotransferase-like PLP-dependent enzymes"/>
    <property type="match status" value="1"/>
</dbReference>
<dbReference type="SUPFAM" id="SSF56322">
    <property type="entry name" value="ADC synthase"/>
    <property type="match status" value="1"/>
</dbReference>
<feature type="domain" description="Chorismate-utilising enzyme C-terminal" evidence="1">
    <location>
        <begin position="109"/>
        <end position="365"/>
    </location>
</feature>
<dbReference type="Gene3D" id="3.30.470.10">
    <property type="match status" value="1"/>
</dbReference>
<reference evidence="2 3" key="1">
    <citation type="submission" date="2019-03" db="EMBL/GenBank/DDBJ databases">
        <authorList>
            <person name="He R.-H."/>
        </authorList>
    </citation>
    <scope>NUCLEOTIDE SEQUENCE [LARGE SCALE GENOMIC DNA]</scope>
    <source>
        <strain evidence="3">SH 714</strain>
    </source>
</reference>
<dbReference type="InterPro" id="IPR005801">
    <property type="entry name" value="ADC_synthase"/>
</dbReference>
<dbReference type="OrthoDB" id="9803598at2"/>
<dbReference type="EC" id="2.6.1.85" evidence="2"/>
<accession>A0A4Y8IV22</accession>
<dbReference type="RefSeq" id="WP_134338479.1">
    <property type="nucleotide sequence ID" value="NZ_SOPW01000001.1"/>
</dbReference>
<keyword evidence="3" id="KW-1185">Reference proteome</keyword>
<keyword evidence="2" id="KW-0808">Transferase</keyword>
<dbReference type="Gene3D" id="3.60.120.10">
    <property type="entry name" value="Anthranilate synthase"/>
    <property type="match status" value="1"/>
</dbReference>
<dbReference type="PANTHER" id="PTHR11236">
    <property type="entry name" value="AMINOBENZOATE/ANTHRANILATE SYNTHASE"/>
    <property type="match status" value="1"/>
</dbReference>
<evidence type="ECO:0000313" key="2">
    <source>
        <dbReference type="EMBL" id="TFB25019.1"/>
    </source>
</evidence>
<dbReference type="EMBL" id="SOPW01000001">
    <property type="protein sequence ID" value="TFB25019.1"/>
    <property type="molecule type" value="Genomic_DNA"/>
</dbReference>
<dbReference type="InterPro" id="IPR015890">
    <property type="entry name" value="Chorismate_C"/>
</dbReference>
<dbReference type="InterPro" id="IPR001544">
    <property type="entry name" value="Aminotrans_IV"/>
</dbReference>
<dbReference type="GO" id="GO:0046820">
    <property type="term" value="F:4-amino-4-deoxychorismate synthase activity"/>
    <property type="evidence" value="ECO:0007669"/>
    <property type="project" value="UniProtKB-EC"/>
</dbReference>
<protein>
    <submittedName>
        <fullName evidence="2">Aminodeoxychorismate synthase component I</fullName>
        <ecNumber evidence="2">2.6.1.85</ecNumber>
    </submittedName>
</protein>
<gene>
    <name evidence="2" type="primary">pabB</name>
    <name evidence="2" type="ORF">E3U55_01105</name>
</gene>
<dbReference type="InterPro" id="IPR043131">
    <property type="entry name" value="BCAT-like_N"/>
</dbReference>
<dbReference type="PANTHER" id="PTHR11236:SF50">
    <property type="entry name" value="AMINODEOXYCHORISMATE SYNTHASE COMPONENT 1"/>
    <property type="match status" value="1"/>
</dbReference>
<dbReference type="InterPro" id="IPR005802">
    <property type="entry name" value="ADC_synth_comp_1"/>
</dbReference>
<dbReference type="InterPro" id="IPR036038">
    <property type="entry name" value="Aminotransferase-like"/>
</dbReference>
<dbReference type="Pfam" id="PF00425">
    <property type="entry name" value="Chorismate_bind"/>
    <property type="match status" value="1"/>
</dbReference>
<sequence length="577" mass="66797">MSKQILHFKQKWLEDNTYLFEEPVDFVIANKLEEVIPALNKVEKYSRKNYYAVGYVSYEASPAFNPRMKTFKETRLPLVYFGIYKDYCKDYKVEKEFNHELTWESDTSRDQYNQAISQIHEAIKQGISYQVNYTLRLLAEFESLNTSALYEQLRQSQQANYTCHLNFDNFEIISVSPELFFSWDGRQIETKPMKGTNKRGLTYDEDQVNKKQLSESEKDKAENVMIVDLLRNDLSKIAQRGSVNVPNLFEIEPYPTVYQMTSTVTADTRDDISLTNIFESIFPCGSITGAPKVSTMELINQLETSPREVYCGAVGMVTPDQKAIFNVPIRTVWVDHTEKQAVYGVGGGITWDSTSDGEYDETIAKAQVLKQTPDNFQLLETMKIIDGKLMFWGEHKKRLSQSAEYFQYKCSIEEIEYAVFETASKNIDGNYKLRLLLSADGKIDLEVKPLYEFPKQLTTALSKKPINKNDVLYYHKTTSRMNYEKHKEEGYDETLLWNEEGFVTEFINGNLVYELDGQYYTPPISDGLLAGTYRQHLLNKNKINERSILVSDLSKVDQLWFINSVREWVGVKEIEGL</sequence>
<dbReference type="PRINTS" id="PR00095">
    <property type="entry name" value="ANTSNTHASEI"/>
</dbReference>